<dbReference type="InterPro" id="IPR028992">
    <property type="entry name" value="Hedgehog/Intein_dom"/>
</dbReference>
<gene>
    <name evidence="2" type="ORF">PAF17_10940</name>
</gene>
<dbReference type="Proteomes" id="UP001165641">
    <property type="component" value="Unassembled WGS sequence"/>
</dbReference>
<keyword evidence="3" id="KW-1185">Reference proteome</keyword>
<proteinExistence type="predicted"/>
<sequence length="374" mass="39408">MPTTWNAIYLGNSGSFNIDPIEGNSQSENADQLVGASAGSAASPLFERIVEVTALDRAGQAGSLDTDGGAGGVDQVSYTLPGETSAMVATFEGIAVYDATVTFLDGTTAQVSAVLFQDEARNFFLAPEITANADSAIYQQGPIESIELTALTIDTANLTADRQAADFVTCFVAGTLIETPDGLRPVEDLRAGDMVLTADHGARPLVWTGSRKLDSAAQPNLRPVRISARALGENSPNADLLLSQQHRILVRSAAAARMFDASEVLVAAKHLTGLPGIEIVEDAGQVTYVHLLFDQHEIVTANGAATESLFTGPEALKGVSEAAREEILALFPQLAEIGSQVEILNPARPLVSGRRGRKLAARHLANAKPMVQLH</sequence>
<evidence type="ECO:0000259" key="1">
    <source>
        <dbReference type="Pfam" id="PF13403"/>
    </source>
</evidence>
<dbReference type="Gene3D" id="2.170.16.10">
    <property type="entry name" value="Hedgehog/Intein (Hint) domain"/>
    <property type="match status" value="1"/>
</dbReference>
<evidence type="ECO:0000313" key="2">
    <source>
        <dbReference type="EMBL" id="MDB6178018.1"/>
    </source>
</evidence>
<dbReference type="InterPro" id="IPR036844">
    <property type="entry name" value="Hint_dom_sf"/>
</dbReference>
<accession>A0ABT4ZF87</accession>
<evidence type="ECO:0000313" key="3">
    <source>
        <dbReference type="Proteomes" id="UP001165641"/>
    </source>
</evidence>
<dbReference type="Pfam" id="PF13403">
    <property type="entry name" value="Hint_2"/>
    <property type="match status" value="1"/>
</dbReference>
<organism evidence="2 3">
    <name type="scientific">Paracoccus onchidii</name>
    <dbReference type="NCBI Taxonomy" id="3017813"/>
    <lineage>
        <taxon>Bacteria</taxon>
        <taxon>Pseudomonadati</taxon>
        <taxon>Pseudomonadota</taxon>
        <taxon>Alphaproteobacteria</taxon>
        <taxon>Rhodobacterales</taxon>
        <taxon>Paracoccaceae</taxon>
        <taxon>Paracoccus</taxon>
    </lineage>
</organism>
<comment type="caution">
    <text evidence="2">The sequence shown here is derived from an EMBL/GenBank/DDBJ whole genome shotgun (WGS) entry which is preliminary data.</text>
</comment>
<dbReference type="SUPFAM" id="SSF51294">
    <property type="entry name" value="Hedgehog/intein (Hint) domain"/>
    <property type="match status" value="1"/>
</dbReference>
<dbReference type="RefSeq" id="WP_271889138.1">
    <property type="nucleotide sequence ID" value="NZ_JAQBIE010000012.1"/>
</dbReference>
<name>A0ABT4ZF87_9RHOB</name>
<feature type="domain" description="Hedgehog/Intein (Hint)" evidence="1">
    <location>
        <begin position="169"/>
        <end position="312"/>
    </location>
</feature>
<dbReference type="EMBL" id="JAQBIE010000012">
    <property type="protein sequence ID" value="MDB6178018.1"/>
    <property type="molecule type" value="Genomic_DNA"/>
</dbReference>
<protein>
    <submittedName>
        <fullName evidence="2">Hint domain-containing protein</fullName>
    </submittedName>
</protein>
<reference evidence="2" key="1">
    <citation type="submission" date="2022-12" db="EMBL/GenBank/DDBJ databases">
        <title>Paracoccus onchidii sp. nov., isolated from a marine invertebrate from the South China Sea.</title>
        <authorList>
            <person name="Xu S."/>
            <person name="Liu Z."/>
            <person name="Xu Y."/>
        </authorList>
    </citation>
    <scope>NUCLEOTIDE SEQUENCE</scope>
    <source>
        <strain evidence="2">Z330</strain>
    </source>
</reference>